<evidence type="ECO:0000256" key="5">
    <source>
        <dbReference type="ARBA" id="ARBA00022450"/>
    </source>
</evidence>
<dbReference type="Gene3D" id="1.10.1200.10">
    <property type="entry name" value="ACP-like"/>
    <property type="match status" value="1"/>
</dbReference>
<keyword evidence="9" id="KW-0809">Transit peptide</keyword>
<dbReference type="GO" id="GO:0000036">
    <property type="term" value="F:acyl carrier activity"/>
    <property type="evidence" value="ECO:0007669"/>
    <property type="project" value="TreeGrafter"/>
</dbReference>
<dbReference type="RefSeq" id="XP_036634804.1">
    <property type="nucleotide sequence ID" value="XM_036773331.1"/>
</dbReference>
<evidence type="ECO:0000256" key="6">
    <source>
        <dbReference type="ARBA" id="ARBA00022516"/>
    </source>
</evidence>
<dbReference type="InterPro" id="IPR006162">
    <property type="entry name" value="Ppantetheine_attach_site"/>
</dbReference>
<dbReference type="PANTHER" id="PTHR20863">
    <property type="entry name" value="ACYL CARRIER PROTEIN"/>
    <property type="match status" value="1"/>
</dbReference>
<evidence type="ECO:0000256" key="9">
    <source>
        <dbReference type="ARBA" id="ARBA00022946"/>
    </source>
</evidence>
<dbReference type="Proteomes" id="UP000623687">
    <property type="component" value="Unassembled WGS sequence"/>
</dbReference>
<dbReference type="VEuPathDB" id="FungiDB:PC9H_003739"/>
<dbReference type="Pfam" id="PF00550">
    <property type="entry name" value="PP-binding"/>
    <property type="match status" value="1"/>
</dbReference>
<keyword evidence="13 14" id="KW-0275">Fatty acid biosynthesis</keyword>
<name>A0A8H7A6E2_PLEOS</name>
<dbReference type="GeneID" id="59373557"/>
<evidence type="ECO:0000256" key="13">
    <source>
        <dbReference type="ARBA" id="ARBA00023160"/>
    </source>
</evidence>
<evidence type="ECO:0000256" key="14">
    <source>
        <dbReference type="RuleBase" id="RU000722"/>
    </source>
</evidence>
<evidence type="ECO:0000256" key="10">
    <source>
        <dbReference type="ARBA" id="ARBA00022982"/>
    </source>
</evidence>
<evidence type="ECO:0000313" key="17">
    <source>
        <dbReference type="Proteomes" id="UP000623687"/>
    </source>
</evidence>
<dbReference type="NCBIfam" id="TIGR00517">
    <property type="entry name" value="acyl_carrier"/>
    <property type="match status" value="1"/>
</dbReference>
<organism evidence="16 17">
    <name type="scientific">Pleurotus ostreatus</name>
    <name type="common">Oyster mushroom</name>
    <name type="synonym">White-rot fungus</name>
    <dbReference type="NCBI Taxonomy" id="5322"/>
    <lineage>
        <taxon>Eukaryota</taxon>
        <taxon>Fungi</taxon>
        <taxon>Dikarya</taxon>
        <taxon>Basidiomycota</taxon>
        <taxon>Agaricomycotina</taxon>
        <taxon>Agaricomycetes</taxon>
        <taxon>Agaricomycetidae</taxon>
        <taxon>Agaricales</taxon>
        <taxon>Pleurotineae</taxon>
        <taxon>Pleurotaceae</taxon>
        <taxon>Pleurotus</taxon>
    </lineage>
</organism>
<keyword evidence="5 14" id="KW-0596">Phosphopantetheine</keyword>
<dbReference type="HAMAP" id="MF_01217">
    <property type="entry name" value="Acyl_carrier"/>
    <property type="match status" value="1"/>
</dbReference>
<reference evidence="16" key="1">
    <citation type="submission" date="2019-07" db="EMBL/GenBank/DDBJ databases">
        <authorList>
            <person name="Palmer J.M."/>
        </authorList>
    </citation>
    <scope>NUCLEOTIDE SEQUENCE</scope>
    <source>
        <strain evidence="16">PC9</strain>
    </source>
</reference>
<evidence type="ECO:0000259" key="15">
    <source>
        <dbReference type="PROSITE" id="PS50075"/>
    </source>
</evidence>
<keyword evidence="17" id="KW-1185">Reference proteome</keyword>
<dbReference type="SUPFAM" id="SSF47336">
    <property type="entry name" value="ACP-like"/>
    <property type="match status" value="1"/>
</dbReference>
<keyword evidence="6 14" id="KW-0444">Lipid biosynthesis</keyword>
<dbReference type="GO" id="GO:0000035">
    <property type="term" value="F:acyl binding"/>
    <property type="evidence" value="ECO:0007669"/>
    <property type="project" value="TreeGrafter"/>
</dbReference>
<evidence type="ECO:0000256" key="4">
    <source>
        <dbReference type="ARBA" id="ARBA00022448"/>
    </source>
</evidence>
<evidence type="ECO:0000256" key="1">
    <source>
        <dbReference type="ARBA" id="ARBA00004173"/>
    </source>
</evidence>
<comment type="pathway">
    <text evidence="2">Lipid metabolism; fatty acid biosynthesis.</text>
</comment>
<keyword evidence="11" id="KW-0443">Lipid metabolism</keyword>
<feature type="domain" description="Carrier" evidence="15">
    <location>
        <begin position="46"/>
        <end position="121"/>
    </location>
</feature>
<dbReference type="EMBL" id="JACETU010000002">
    <property type="protein sequence ID" value="KAF7436905.1"/>
    <property type="molecule type" value="Genomic_DNA"/>
</dbReference>
<evidence type="ECO:0000256" key="3">
    <source>
        <dbReference type="ARBA" id="ARBA00010930"/>
    </source>
</evidence>
<proteinExistence type="inferred from homology"/>
<keyword evidence="7" id="KW-0597">Phosphoprotein</keyword>
<evidence type="ECO:0000256" key="12">
    <source>
        <dbReference type="ARBA" id="ARBA00023128"/>
    </source>
</evidence>
<dbReference type="NCBIfam" id="NF002148">
    <property type="entry name" value="PRK00982.1-2"/>
    <property type="match status" value="1"/>
</dbReference>
<keyword evidence="8" id="KW-0276">Fatty acid metabolism</keyword>
<evidence type="ECO:0000256" key="7">
    <source>
        <dbReference type="ARBA" id="ARBA00022553"/>
    </source>
</evidence>
<dbReference type="InterPro" id="IPR009081">
    <property type="entry name" value="PP-bd_ACP"/>
</dbReference>
<dbReference type="OrthoDB" id="448946at2759"/>
<comment type="function">
    <text evidence="14">Carrier of the growing fatty acid chain in fatty acid biosynthesis.</text>
</comment>
<comment type="caution">
    <text evidence="16">The sequence shown here is derived from an EMBL/GenBank/DDBJ whole genome shotgun (WGS) entry which is preliminary data.</text>
</comment>
<keyword evidence="4" id="KW-0813">Transport</keyword>
<evidence type="ECO:0000256" key="11">
    <source>
        <dbReference type="ARBA" id="ARBA00023098"/>
    </source>
</evidence>
<dbReference type="InterPro" id="IPR036736">
    <property type="entry name" value="ACP-like_sf"/>
</dbReference>
<dbReference type="PROSITE" id="PS50075">
    <property type="entry name" value="CARRIER"/>
    <property type="match status" value="1"/>
</dbReference>
<dbReference type="FunFam" id="1.10.1200.10:FF:000003">
    <property type="entry name" value="Acyl carrier protein"/>
    <property type="match status" value="1"/>
</dbReference>
<evidence type="ECO:0000256" key="8">
    <source>
        <dbReference type="ARBA" id="ARBA00022832"/>
    </source>
</evidence>
<dbReference type="PROSITE" id="PS00012">
    <property type="entry name" value="PHOSPHOPANTETHEINE"/>
    <property type="match status" value="1"/>
</dbReference>
<dbReference type="PANTHER" id="PTHR20863:SF28">
    <property type="entry name" value="ACYL CARRIER PROTEIN, MITOCHONDRIAL"/>
    <property type="match status" value="1"/>
</dbReference>
<sequence length="166" mass="18298">MSFIRLAARSAVLPCRALTASLSRPQHVFRMRFSDAAPAGSAIPRPDIESRILELLKGFDKVDPSKLSSTASFSKDLGLDSLDSVEVVMAVEEEFSIEIPDQEADEIQTVQQAIDYIAKTPEGTPLAYLLHFRKADLPYSSVRDGGHGEPRIYTCAPSTSRKYQHS</sequence>
<dbReference type="GO" id="GO:0099128">
    <property type="term" value="C:mitochondrial [2Fe-2S] assembly complex"/>
    <property type="evidence" value="ECO:0007669"/>
    <property type="project" value="UniProtKB-ARBA"/>
</dbReference>
<comment type="subcellular location">
    <subcellularLocation>
        <location evidence="1">Mitochondrion</location>
    </subcellularLocation>
</comment>
<comment type="similarity">
    <text evidence="3">Belongs to the acyl carrier protein (ACP) family.</text>
</comment>
<dbReference type="InterPro" id="IPR003231">
    <property type="entry name" value="ACP"/>
</dbReference>
<keyword evidence="10" id="KW-0249">Electron transport</keyword>
<gene>
    <name evidence="16" type="ORF">PC9H_003739</name>
</gene>
<evidence type="ECO:0000313" key="16">
    <source>
        <dbReference type="EMBL" id="KAF7436905.1"/>
    </source>
</evidence>
<protein>
    <recommendedName>
        <fullName evidence="14">Acyl carrier protein</fullName>
    </recommendedName>
</protein>
<dbReference type="AlphaFoldDB" id="A0A8H7A6E2"/>
<accession>A0A8H7A6E2</accession>
<evidence type="ECO:0000256" key="2">
    <source>
        <dbReference type="ARBA" id="ARBA00005194"/>
    </source>
</evidence>
<keyword evidence="12" id="KW-0496">Mitochondrion</keyword>